<dbReference type="RefSeq" id="XP_007327783.1">
    <property type="nucleotide sequence ID" value="XM_007327721.1"/>
</dbReference>
<dbReference type="PANTHER" id="PTHR13526">
    <property type="entry name" value="TRANSCRIPTION FACTOR SPT20 HOMOLOG"/>
    <property type="match status" value="1"/>
</dbReference>
<feature type="compositionally biased region" description="Pro residues" evidence="1">
    <location>
        <begin position="591"/>
        <end position="606"/>
    </location>
</feature>
<dbReference type="Pfam" id="PF12090">
    <property type="entry name" value="Spt20_SEP"/>
    <property type="match status" value="1"/>
</dbReference>
<feature type="compositionally biased region" description="Low complexity" evidence="1">
    <location>
        <begin position="407"/>
        <end position="417"/>
    </location>
</feature>
<evidence type="ECO:0000313" key="4">
    <source>
        <dbReference type="Proteomes" id="UP000008493"/>
    </source>
</evidence>
<feature type="compositionally biased region" description="Low complexity" evidence="1">
    <location>
        <begin position="773"/>
        <end position="823"/>
    </location>
</feature>
<keyword evidence="4" id="KW-1185">Reference proteome</keyword>
<feature type="region of interest" description="Disordered" evidence="1">
    <location>
        <begin position="772"/>
        <end position="823"/>
    </location>
</feature>
<feature type="region of interest" description="Disordered" evidence="1">
    <location>
        <begin position="404"/>
        <end position="544"/>
    </location>
</feature>
<feature type="compositionally biased region" description="Polar residues" evidence="1">
    <location>
        <begin position="423"/>
        <end position="436"/>
    </location>
</feature>
<feature type="compositionally biased region" description="Low complexity" evidence="1">
    <location>
        <begin position="467"/>
        <end position="482"/>
    </location>
</feature>
<accession>K5W5E5</accession>
<dbReference type="AlphaFoldDB" id="K5W5E5"/>
<feature type="region of interest" description="Disordered" evidence="1">
    <location>
        <begin position="561"/>
        <end position="612"/>
    </location>
</feature>
<feature type="compositionally biased region" description="Polar residues" evidence="1">
    <location>
        <begin position="487"/>
        <end position="508"/>
    </location>
</feature>
<feature type="compositionally biased region" description="Low complexity" evidence="1">
    <location>
        <begin position="260"/>
        <end position="270"/>
    </location>
</feature>
<reference evidence="4" key="1">
    <citation type="journal article" date="2012" name="Proc. Natl. Acad. Sci. U.S.A.">
        <title>Genome sequence of the button mushroom Agaricus bisporus reveals mechanisms governing adaptation to a humic-rich ecological niche.</title>
        <authorList>
            <person name="Morin E."/>
            <person name="Kohler A."/>
            <person name="Baker A.R."/>
            <person name="Foulongne-Oriol M."/>
            <person name="Lombard V."/>
            <person name="Nagy L.G."/>
            <person name="Ohm R.A."/>
            <person name="Patyshakuliyeva A."/>
            <person name="Brun A."/>
            <person name="Aerts A.L."/>
            <person name="Bailey A.M."/>
            <person name="Billette C."/>
            <person name="Coutinho P.M."/>
            <person name="Deakin G."/>
            <person name="Doddapaneni H."/>
            <person name="Floudas D."/>
            <person name="Grimwood J."/>
            <person name="Hilden K."/>
            <person name="Kuees U."/>
            <person name="LaButti K.M."/>
            <person name="Lapidus A."/>
            <person name="Lindquist E.A."/>
            <person name="Lucas S.M."/>
            <person name="Murat C."/>
            <person name="Riley R.W."/>
            <person name="Salamov A.A."/>
            <person name="Schmutz J."/>
            <person name="Subramanian V."/>
            <person name="Woesten H.A.B."/>
            <person name="Xu J."/>
            <person name="Eastwood D.C."/>
            <person name="Foster G.D."/>
            <person name="Sonnenberg A.S."/>
            <person name="Cullen D."/>
            <person name="de Vries R.P."/>
            <person name="Lundell T."/>
            <person name="Hibbett D.S."/>
            <person name="Henrissat B."/>
            <person name="Burton K.S."/>
            <person name="Kerrigan R.W."/>
            <person name="Challen M.P."/>
            <person name="Grigoriev I.V."/>
            <person name="Martin F."/>
        </authorList>
    </citation>
    <scope>NUCLEOTIDE SEQUENCE [LARGE SCALE GENOMIC DNA]</scope>
    <source>
        <strain evidence="4">JB137-S8 / ATCC MYA-4627 / FGSC 10392</strain>
    </source>
</reference>
<dbReference type="KEGG" id="abp:AGABI1DRAFT105412"/>
<feature type="compositionally biased region" description="Low complexity" evidence="1">
    <location>
        <begin position="729"/>
        <end position="752"/>
    </location>
</feature>
<feature type="region of interest" description="Disordered" evidence="1">
    <location>
        <begin position="223"/>
        <end position="294"/>
    </location>
</feature>
<evidence type="ECO:0000256" key="1">
    <source>
        <dbReference type="SAM" id="MobiDB-lite"/>
    </source>
</evidence>
<dbReference type="GeneID" id="18822139"/>
<dbReference type="InterPro" id="IPR021950">
    <property type="entry name" value="Spt20"/>
</dbReference>
<dbReference type="Proteomes" id="UP000008493">
    <property type="component" value="Unassembled WGS sequence"/>
</dbReference>
<dbReference type="STRING" id="597362.K5W5E5"/>
<feature type="region of interest" description="Disordered" evidence="1">
    <location>
        <begin position="854"/>
        <end position="907"/>
    </location>
</feature>
<protein>
    <recommendedName>
        <fullName evidence="2">Spt20-like SEP domain-containing protein</fullName>
    </recommendedName>
</protein>
<feature type="compositionally biased region" description="Low complexity" evidence="1">
    <location>
        <begin position="234"/>
        <end position="250"/>
    </location>
</feature>
<name>K5W5E5_AGABU</name>
<dbReference type="EMBL" id="JH971387">
    <property type="protein sequence ID" value="EKM82039.1"/>
    <property type="molecule type" value="Genomic_DNA"/>
</dbReference>
<feature type="compositionally biased region" description="Pro residues" evidence="1">
    <location>
        <begin position="513"/>
        <end position="523"/>
    </location>
</feature>
<dbReference type="HOGENOM" id="CLU_335247_0_0_1"/>
<dbReference type="eggNOG" id="ENOG502QS30">
    <property type="taxonomic scope" value="Eukaryota"/>
</dbReference>
<dbReference type="OMA" id="HNYNEHI"/>
<dbReference type="GO" id="GO:0006357">
    <property type="term" value="P:regulation of transcription by RNA polymerase II"/>
    <property type="evidence" value="ECO:0007669"/>
    <property type="project" value="TreeGrafter"/>
</dbReference>
<feature type="compositionally biased region" description="Low complexity" evidence="1">
    <location>
        <begin position="561"/>
        <end position="574"/>
    </location>
</feature>
<dbReference type="InParanoid" id="K5W5E5"/>
<dbReference type="OrthoDB" id="1932706at2759"/>
<feature type="domain" description="Spt20-like SEP" evidence="2">
    <location>
        <begin position="19"/>
        <end position="160"/>
    </location>
</feature>
<evidence type="ECO:0000259" key="2">
    <source>
        <dbReference type="Pfam" id="PF12090"/>
    </source>
</evidence>
<dbReference type="InterPro" id="IPR046468">
    <property type="entry name" value="Spt20-like_SEP"/>
</dbReference>
<feature type="compositionally biased region" description="Low complexity" evidence="1">
    <location>
        <begin position="524"/>
        <end position="533"/>
    </location>
</feature>
<dbReference type="PANTHER" id="PTHR13526:SF8">
    <property type="entry name" value="TRANSCRIPTION FACTOR SPT20 HOMOLOG"/>
    <property type="match status" value="1"/>
</dbReference>
<dbReference type="GO" id="GO:0003712">
    <property type="term" value="F:transcription coregulator activity"/>
    <property type="evidence" value="ECO:0007669"/>
    <property type="project" value="InterPro"/>
</dbReference>
<feature type="region of interest" description="Disordered" evidence="1">
    <location>
        <begin position="729"/>
        <end position="760"/>
    </location>
</feature>
<organism evidence="3 4">
    <name type="scientific">Agaricus bisporus var. burnettii (strain JB137-S8 / ATCC MYA-4627 / FGSC 10392)</name>
    <name type="common">White button mushroom</name>
    <dbReference type="NCBI Taxonomy" id="597362"/>
    <lineage>
        <taxon>Eukaryota</taxon>
        <taxon>Fungi</taxon>
        <taxon>Dikarya</taxon>
        <taxon>Basidiomycota</taxon>
        <taxon>Agaricomycotina</taxon>
        <taxon>Agaricomycetes</taxon>
        <taxon>Agaricomycetidae</taxon>
        <taxon>Agaricales</taxon>
        <taxon>Agaricineae</taxon>
        <taxon>Agaricaceae</taxon>
        <taxon>Agaricus</taxon>
    </lineage>
</organism>
<gene>
    <name evidence="3" type="ORF">AGABI1DRAFT_105412</name>
</gene>
<feature type="compositionally biased region" description="Low complexity" evidence="1">
    <location>
        <begin position="874"/>
        <end position="895"/>
    </location>
</feature>
<dbReference type="GO" id="GO:0000124">
    <property type="term" value="C:SAGA complex"/>
    <property type="evidence" value="ECO:0007669"/>
    <property type="project" value="InterPro"/>
</dbReference>
<evidence type="ECO:0000313" key="3">
    <source>
        <dbReference type="EMBL" id="EKM82039.1"/>
    </source>
</evidence>
<feature type="region of interest" description="Disordered" evidence="1">
    <location>
        <begin position="350"/>
        <end position="391"/>
    </location>
</feature>
<proteinExistence type="predicted"/>
<sequence>MAASNRTRAVDDLLTRTSNDPPSFTVHLHQEHWVLNNGSKFLYHNQTACILDDIRANRIPVDFLDLFDSAKVPFYDGCMIVELLDYRPQRNKEPTPEKPDRTRVVLHPNSETLWSDICSLNSKRGDKLSDLDAIDIESKIIHATAPPLCLDPDPHLTRIVNHILRVTAPTVPNALKRKAAALEPEDDENEKSRRAKIMAFSNPTRSKLHNPNYRLLDLMMEKKRSKSQTPAPAVQASGQQQFVNQSQPQPQAAPQPPQPAQATAPQLKAASPSIPPAAEKKPVHQRPKTATPQAPYAVPAYVLANGSHTPMPPQPAANTQFIHHQPTQPPIQNQTYAGAQPVTEVIKQVPTPAPLPPQTQGRHPQHHPLPYAHATPQSITHSSPPAQAPTPLQTAVHQNIATQPQVTHQTIPHHIQQPPRPPSQAQMLRASQTPMPIQQHPPHLQAPQGISSPIQHHSPHHRPPSQPQTQQLQQAHAPQASPRHLSKQIQRTPQMSHTPVMNQATTPRQYAPSPKPLHPPPNVPVQVPGRTGPTPQPQPTPVMQAAPVYPAHSLEYMRMRGQPQPQTQQQHTGGIPVNGSSNQPVQVQVQQPPPQPQPPQQQPQPQQPQTAQNAATIIPQPNGNQVRMTPQQQLQYQLQYQLARAGRAGTPASGGGQLVMNPNGGPGAPGGMTQQQHAQALQARMANPQFQATLQQAAAARGITPQQFQQYTPQQQILFIQSLQRPAAAMHPQNHAAHAQALAQAQHQQQQQPGGGGAVLSEPMKALVQHRFQAQAQAHHQQQQQAAQIAAQGGQPNQMKPAQGQNQGQGVQPGQQPNAAAAAAANAGMQHQYYLQMGYPTGYGWNPRMMMGGGGQGGAAGQQQQQGQQGQGQAGQTQQQVQAQQMAMAANAAMAKNGATPGQMPNR</sequence>